<dbReference type="InterPro" id="IPR056681">
    <property type="entry name" value="DUF7779"/>
</dbReference>
<accession>A0A135L804</accession>
<dbReference type="SUPFAM" id="SSF52540">
    <property type="entry name" value="P-loop containing nucleoside triphosphate hydrolases"/>
    <property type="match status" value="1"/>
</dbReference>
<feature type="domain" description="DUF7779" evidence="2">
    <location>
        <begin position="280"/>
        <end position="358"/>
    </location>
</feature>
<dbReference type="AlphaFoldDB" id="A0A135L804"/>
<dbReference type="InterPro" id="IPR027417">
    <property type="entry name" value="P-loop_NTPase"/>
</dbReference>
<dbReference type="OMA" id="RDKECES"/>
<name>A0A135L804_PENPA</name>
<dbReference type="PANTHER" id="PTHR35205:SF1">
    <property type="entry name" value="ZU5 DOMAIN-CONTAINING PROTEIN"/>
    <property type="match status" value="1"/>
</dbReference>
<dbReference type="Gene3D" id="3.40.50.300">
    <property type="entry name" value="P-loop containing nucleotide triphosphate hydrolases"/>
    <property type="match status" value="1"/>
</dbReference>
<protein>
    <submittedName>
        <fullName evidence="3">Uncharacterized protein</fullName>
    </submittedName>
</protein>
<dbReference type="OrthoDB" id="5986190at2759"/>
<organism evidence="3 4">
    <name type="scientific">Penicillium patulum</name>
    <name type="common">Penicillium griseofulvum</name>
    <dbReference type="NCBI Taxonomy" id="5078"/>
    <lineage>
        <taxon>Eukaryota</taxon>
        <taxon>Fungi</taxon>
        <taxon>Dikarya</taxon>
        <taxon>Ascomycota</taxon>
        <taxon>Pezizomycotina</taxon>
        <taxon>Eurotiomycetes</taxon>
        <taxon>Eurotiomycetidae</taxon>
        <taxon>Eurotiales</taxon>
        <taxon>Aspergillaceae</taxon>
        <taxon>Penicillium</taxon>
    </lineage>
</organism>
<evidence type="ECO:0000259" key="2">
    <source>
        <dbReference type="Pfam" id="PF25000"/>
    </source>
</evidence>
<evidence type="ECO:0000313" key="4">
    <source>
        <dbReference type="Proteomes" id="UP000070168"/>
    </source>
</evidence>
<dbReference type="GeneID" id="63712618"/>
<dbReference type="EMBL" id="LHQR01000080">
    <property type="protein sequence ID" value="KXG45118.1"/>
    <property type="molecule type" value="Genomic_DNA"/>
</dbReference>
<dbReference type="PANTHER" id="PTHR35205">
    <property type="entry name" value="NB-ARC AND TPR DOMAIN PROTEIN"/>
    <property type="match status" value="1"/>
</dbReference>
<evidence type="ECO:0000259" key="1">
    <source>
        <dbReference type="Pfam" id="PF00931"/>
    </source>
</evidence>
<sequence length="467" mass="53135">MKETTPEPLSMVPFGRDLDFEDCGKLEENQEKSLSPGSRIALVGLGVGKTKLAVELSFRTRENSPETWFLWTSARSADRLKDGFSEIAERLKIHGRQYPEANVFELVINWLNKQENGKWVLVLDNVVSEALPTDDGYQQLWGSLTSSENGSIIITTRNKGIALNYINENDAILIEPMDGLHAMSLMQKRSSVPLPEEDGQLQNLVQELNYMPMAITQAAAYINSRRSVSPVQEYLEYFQTSDRNKVKRLSYETAYIYRDWEESSAILKTLQCSLDQILAVRPSAADLLSVMSFFDPESIPALLLRQVSTMWRGRNSSSGDHFEEDAQFLLGYSLISVTQDPKFYRMRSLVQLATRNWLDINGQTEQYIEKYIDILLAECEHLDNFKVLFPPIQSAASKKPTLQSSLPGWALVLHEGAEYAWKEGNLPDMKRMARKATWARETVFGPEDERTMASFNLLAFTQENTRV</sequence>
<reference evidence="3 4" key="1">
    <citation type="journal article" date="2016" name="BMC Genomics">
        <title>Genome sequencing and secondary metabolism of the postharvest pathogen Penicillium griseofulvum.</title>
        <authorList>
            <person name="Banani H."/>
            <person name="Marcet-Houben M."/>
            <person name="Ballester A.R."/>
            <person name="Abbruscato P."/>
            <person name="Gonzalez-Candelas L."/>
            <person name="Gabaldon T."/>
            <person name="Spadaro D."/>
        </authorList>
    </citation>
    <scope>NUCLEOTIDE SEQUENCE [LARGE SCALE GENOMIC DNA]</scope>
    <source>
        <strain evidence="3 4">PG3</strain>
    </source>
</reference>
<keyword evidence="4" id="KW-1185">Reference proteome</keyword>
<comment type="caution">
    <text evidence="3">The sequence shown here is derived from an EMBL/GenBank/DDBJ whole genome shotgun (WGS) entry which is preliminary data.</text>
</comment>
<gene>
    <name evidence="3" type="ORF">PGRI_096050</name>
</gene>
<dbReference type="Pfam" id="PF25000">
    <property type="entry name" value="DUF7779"/>
    <property type="match status" value="1"/>
</dbReference>
<dbReference type="STRING" id="5078.A0A135L804"/>
<dbReference type="InterPro" id="IPR002182">
    <property type="entry name" value="NB-ARC"/>
</dbReference>
<dbReference type="Proteomes" id="UP000070168">
    <property type="component" value="Unassembled WGS sequence"/>
</dbReference>
<dbReference type="Pfam" id="PF00931">
    <property type="entry name" value="NB-ARC"/>
    <property type="match status" value="1"/>
</dbReference>
<proteinExistence type="predicted"/>
<dbReference type="GO" id="GO:0043531">
    <property type="term" value="F:ADP binding"/>
    <property type="evidence" value="ECO:0007669"/>
    <property type="project" value="InterPro"/>
</dbReference>
<evidence type="ECO:0000313" key="3">
    <source>
        <dbReference type="EMBL" id="KXG45118.1"/>
    </source>
</evidence>
<dbReference type="RefSeq" id="XP_040643654.1">
    <property type="nucleotide sequence ID" value="XM_040797318.1"/>
</dbReference>
<feature type="domain" description="NB-ARC" evidence="1">
    <location>
        <begin position="37"/>
        <end position="188"/>
    </location>
</feature>